<accession>A0A327ZKM0</accession>
<evidence type="ECO:0000256" key="3">
    <source>
        <dbReference type="ARBA" id="ARBA00022833"/>
    </source>
</evidence>
<feature type="region of interest" description="Disordered" evidence="4">
    <location>
        <begin position="13"/>
        <end position="140"/>
    </location>
</feature>
<dbReference type="OrthoDB" id="4061674at2"/>
<comment type="caution">
    <text evidence="6">The sequence shown here is derived from an EMBL/GenBank/DDBJ whole genome shotgun (WGS) entry which is preliminary data.</text>
</comment>
<sequence>MTGVDQPMWICGSCGETNDGDPHACEACGRPARSTEPTRWDALPPRPQRPEPRKTETRQTEPRHAEQPKRNDLPERWEPRNARNAPPSVAGRPWPPPPENPPLENPRSENPPPKTLAPGNPGPTWIPEPADPVDDEPSGRRLVPAVPIVVLVAALAAAAILGGPRLMESTAEQDKKTSSNAQRQTKPPPPTREESVIEPKKLVTVADDVTHERAPEVAAMLETYFTGINTKDYAKVAEVLDPAGELDPDDPDQMARFTDGTATAKDSDIVLRELSDLGPGRLGADVTFKSEQDAGDGPDDRLDETCTDWRVSYTLTERATKDGYRIFNGEGTSNAC</sequence>
<evidence type="ECO:0000256" key="1">
    <source>
        <dbReference type="ARBA" id="ARBA00022723"/>
    </source>
</evidence>
<organism evidence="6 7">
    <name type="scientific">Actinoplanes lutulentus</name>
    <dbReference type="NCBI Taxonomy" id="1287878"/>
    <lineage>
        <taxon>Bacteria</taxon>
        <taxon>Bacillati</taxon>
        <taxon>Actinomycetota</taxon>
        <taxon>Actinomycetes</taxon>
        <taxon>Micromonosporales</taxon>
        <taxon>Micromonosporaceae</taxon>
        <taxon>Actinoplanes</taxon>
    </lineage>
</organism>
<evidence type="ECO:0000256" key="2">
    <source>
        <dbReference type="ARBA" id="ARBA00022771"/>
    </source>
</evidence>
<dbReference type="EMBL" id="QLMJ01000004">
    <property type="protein sequence ID" value="RAK39707.1"/>
    <property type="molecule type" value="Genomic_DNA"/>
</dbReference>
<reference evidence="6 7" key="1">
    <citation type="submission" date="2018-06" db="EMBL/GenBank/DDBJ databases">
        <title>Genomic Encyclopedia of Type Strains, Phase III (KMG-III): the genomes of soil and plant-associated and newly described type strains.</title>
        <authorList>
            <person name="Whitman W."/>
        </authorList>
    </citation>
    <scope>NUCLEOTIDE SEQUENCE [LARGE SCALE GENOMIC DNA]</scope>
    <source>
        <strain evidence="6 7">CGMCC 4.7090</strain>
    </source>
</reference>
<keyword evidence="7" id="KW-1185">Reference proteome</keyword>
<feature type="region of interest" description="Disordered" evidence="4">
    <location>
        <begin position="282"/>
        <end position="302"/>
    </location>
</feature>
<dbReference type="RefSeq" id="WP_146616763.1">
    <property type="nucleotide sequence ID" value="NZ_JACHWI010000001.1"/>
</dbReference>
<dbReference type="AlphaFoldDB" id="A0A327ZKM0"/>
<evidence type="ECO:0000313" key="7">
    <source>
        <dbReference type="Proteomes" id="UP000249341"/>
    </source>
</evidence>
<keyword evidence="2" id="KW-0863">Zinc-finger</keyword>
<evidence type="ECO:0000313" key="6">
    <source>
        <dbReference type="EMBL" id="RAK39707.1"/>
    </source>
</evidence>
<dbReference type="Proteomes" id="UP000249341">
    <property type="component" value="Unassembled WGS sequence"/>
</dbReference>
<keyword evidence="1" id="KW-0479">Metal-binding</keyword>
<keyword evidence="3" id="KW-0862">Zinc</keyword>
<feature type="compositionally biased region" description="Basic and acidic residues" evidence="4">
    <location>
        <begin position="48"/>
        <end position="81"/>
    </location>
</feature>
<dbReference type="InterPro" id="IPR001876">
    <property type="entry name" value="Znf_RanBP2"/>
</dbReference>
<feature type="region of interest" description="Disordered" evidence="4">
    <location>
        <begin position="169"/>
        <end position="196"/>
    </location>
</feature>
<evidence type="ECO:0000259" key="5">
    <source>
        <dbReference type="PROSITE" id="PS01358"/>
    </source>
</evidence>
<dbReference type="GO" id="GO:0008270">
    <property type="term" value="F:zinc ion binding"/>
    <property type="evidence" value="ECO:0007669"/>
    <property type="project" value="UniProtKB-KW"/>
</dbReference>
<feature type="domain" description="RanBP2-type" evidence="5">
    <location>
        <begin position="9"/>
        <end position="28"/>
    </location>
</feature>
<name>A0A327ZKM0_9ACTN</name>
<feature type="compositionally biased region" description="Pro residues" evidence="4">
    <location>
        <begin position="93"/>
        <end position="130"/>
    </location>
</feature>
<feature type="compositionally biased region" description="Basic and acidic residues" evidence="4">
    <location>
        <begin position="288"/>
        <end position="302"/>
    </location>
</feature>
<protein>
    <recommendedName>
        <fullName evidence="5">RanBP2-type domain-containing protein</fullName>
    </recommendedName>
</protein>
<dbReference type="PROSITE" id="PS01358">
    <property type="entry name" value="ZF_RANBP2_1"/>
    <property type="match status" value="1"/>
</dbReference>
<proteinExistence type="predicted"/>
<evidence type="ECO:0000256" key="4">
    <source>
        <dbReference type="SAM" id="MobiDB-lite"/>
    </source>
</evidence>
<gene>
    <name evidence="6" type="ORF">B0I29_104244</name>
</gene>